<feature type="region of interest" description="Disordered" evidence="1">
    <location>
        <begin position="300"/>
        <end position="321"/>
    </location>
</feature>
<dbReference type="InterPro" id="IPR025049">
    <property type="entry name" value="Mfa-like_1"/>
</dbReference>
<dbReference type="AlphaFoldDB" id="A0A077EJW3"/>
<accession>A0A077EJW3</accession>
<protein>
    <recommendedName>
        <fullName evidence="4">Fimbrillin family protein</fullName>
    </recommendedName>
</protein>
<dbReference type="EMBL" id="CP007547">
    <property type="protein sequence ID" value="AIL47787.1"/>
    <property type="molecule type" value="Genomic_DNA"/>
</dbReference>
<dbReference type="HOGENOM" id="CLU_043944_0_0_10"/>
<dbReference type="Gene3D" id="2.60.40.2630">
    <property type="match status" value="1"/>
</dbReference>
<evidence type="ECO:0008006" key="4">
    <source>
        <dbReference type="Google" id="ProtNLM"/>
    </source>
</evidence>
<dbReference type="Gene3D" id="2.60.40.2620">
    <property type="entry name" value="Fimbrillin-like"/>
    <property type="match status" value="1"/>
</dbReference>
<gene>
    <name evidence="2" type="ORF">BD94_4012</name>
</gene>
<dbReference type="STRING" id="1338011.BD94_4012"/>
<evidence type="ECO:0000313" key="2">
    <source>
        <dbReference type="EMBL" id="AIL47787.1"/>
    </source>
</evidence>
<reference evidence="2" key="2">
    <citation type="journal article" date="2015" name="Genome Biol. Evol.">
        <title>Complete Genome Sequence and Transcriptomic Analysis of the Novel Pathogen Elizabethkingia anophelis in Response to Oxidative Stress.</title>
        <authorList>
            <person name="Li Y."/>
            <person name="Liu Y."/>
            <person name="Chew S.C."/>
            <person name="Tay M."/>
            <person name="Salido M.M."/>
            <person name="Teo J."/>
            <person name="Lauro F.M."/>
            <person name="Givskov M."/>
            <person name="Yang L."/>
        </authorList>
    </citation>
    <scope>NUCLEOTIDE SEQUENCE</scope>
    <source>
        <strain evidence="2">NUHP1</strain>
    </source>
</reference>
<dbReference type="Proteomes" id="UP000028933">
    <property type="component" value="Chromosome"/>
</dbReference>
<feature type="region of interest" description="Disordered" evidence="1">
    <location>
        <begin position="29"/>
        <end position="53"/>
    </location>
</feature>
<evidence type="ECO:0000256" key="1">
    <source>
        <dbReference type="SAM" id="MobiDB-lite"/>
    </source>
</evidence>
<organism evidence="2 3">
    <name type="scientific">Elizabethkingia anophelis NUHP1</name>
    <dbReference type="NCBI Taxonomy" id="1338011"/>
    <lineage>
        <taxon>Bacteria</taxon>
        <taxon>Pseudomonadati</taxon>
        <taxon>Bacteroidota</taxon>
        <taxon>Flavobacteriia</taxon>
        <taxon>Flavobacteriales</taxon>
        <taxon>Weeksellaceae</taxon>
        <taxon>Elizabethkingia</taxon>
    </lineage>
</organism>
<dbReference type="CDD" id="cd13120">
    <property type="entry name" value="BF2867_like_N"/>
    <property type="match status" value="1"/>
</dbReference>
<dbReference type="CDD" id="cd13121">
    <property type="entry name" value="BF2867_like_C"/>
    <property type="match status" value="1"/>
</dbReference>
<dbReference type="RefSeq" id="WP_024563892.1">
    <property type="nucleotide sequence ID" value="NZ_CP007547.1"/>
</dbReference>
<dbReference type="Pfam" id="PF13149">
    <property type="entry name" value="Mfa_like_1"/>
    <property type="match status" value="1"/>
</dbReference>
<dbReference type="PROSITE" id="PS51257">
    <property type="entry name" value="PROKAR_LIPOPROTEIN"/>
    <property type="match status" value="1"/>
</dbReference>
<dbReference type="eggNOG" id="ENOG50311B0">
    <property type="taxonomic scope" value="Bacteria"/>
</dbReference>
<dbReference type="InterPro" id="IPR042278">
    <property type="entry name" value="Mfa-like_1_N"/>
</dbReference>
<evidence type="ECO:0000313" key="3">
    <source>
        <dbReference type="Proteomes" id="UP000028933"/>
    </source>
</evidence>
<reference evidence="2" key="1">
    <citation type="journal article" date="2013" name="Lancet">
        <title>First case of E anophelis outbreak in an intensive-care unit.</title>
        <authorList>
            <person name="Teo J."/>
            <person name="Tan S.Y."/>
            <person name="Tay M."/>
            <person name="Ding Y."/>
            <person name="Kjelleberg S."/>
            <person name="Givskov M."/>
            <person name="Lin R.T."/>
            <person name="Yang L."/>
        </authorList>
    </citation>
    <scope>NUCLEOTIDE SEQUENCE [LARGE SCALE GENOMIC DNA]</scope>
    <source>
        <strain evidence="2">NUHP1</strain>
    </source>
</reference>
<name>A0A077EJW3_9FLAO</name>
<sequence>MGKNQLLGLSTAFALALLVQSCKNDDYRDQGPGMGGNGKAQFTSSIGGTPATRVTGNTWDSKDAIGVFMKQGTGLSNVLASNKKYTTEGNGNFSGDGSEVINYPDTGSVDFIAYYPYTANLSGTTLPVSVATQTNLSAIDVLYSNNATGLSKASGTANLNFAHKLAKIEFTVKAGNGVADVNGLSVAYKNVNTTASLDLATGTLSGAATPKDVTAKTTAKAPGQFVEAILLPGDYSAKTVVFTLASGTYTWTLPANTTFDVNKKYTFDITLQTSSTGNQVAVTGAGTITDWTNVPGGAVNVDKDGGTDPGPGPGPGPGGTEQNIFVETFGGSGALTPNNPLIANFTGWDNKDVTFSDSFGTASVRSTGTVAQAHNIWFPSANGTTVTGASLKIDGIKTGGATKLKLTFDMLSNVTGTNTIDLSVMTLKYNGVTYSIPSTISTDNKTYYPITIDLSSAAASATGTLEFITGSTNTVGMRVLNIKLVGTK</sequence>
<feature type="compositionally biased region" description="Polar residues" evidence="1">
    <location>
        <begin position="40"/>
        <end position="53"/>
    </location>
</feature>
<dbReference type="KEGG" id="eao:BD94_4012"/>
<proteinExistence type="predicted"/>